<dbReference type="Proteomes" id="UP000252004">
    <property type="component" value="Chromosome"/>
</dbReference>
<gene>
    <name evidence="2" type="ORF">C0216_14215</name>
</gene>
<organism evidence="2 3">
    <name type="scientific">Streptomyces globosus</name>
    <dbReference type="NCBI Taxonomy" id="68209"/>
    <lineage>
        <taxon>Bacteria</taxon>
        <taxon>Bacillati</taxon>
        <taxon>Actinomycetota</taxon>
        <taxon>Actinomycetes</taxon>
        <taxon>Kitasatosporales</taxon>
        <taxon>Streptomycetaceae</taxon>
        <taxon>Streptomyces</taxon>
    </lineage>
</organism>
<dbReference type="KEGG" id="sgz:C0216_14215"/>
<evidence type="ECO:0000313" key="3">
    <source>
        <dbReference type="Proteomes" id="UP000252004"/>
    </source>
</evidence>
<feature type="chain" id="PRO_5016806310" description="Peptidase inhibitor family I36 protein" evidence="1">
    <location>
        <begin position="25"/>
        <end position="130"/>
    </location>
</feature>
<dbReference type="Gene3D" id="2.60.20.10">
    <property type="entry name" value="Crystallins"/>
    <property type="match status" value="1"/>
</dbReference>
<feature type="signal peptide" evidence="1">
    <location>
        <begin position="1"/>
        <end position="24"/>
    </location>
</feature>
<name>A0A344U0N6_9ACTN</name>
<keyword evidence="3" id="KW-1185">Reference proteome</keyword>
<evidence type="ECO:0000313" key="2">
    <source>
        <dbReference type="EMBL" id="AXE24457.1"/>
    </source>
</evidence>
<keyword evidence="1" id="KW-0732">Signal</keyword>
<dbReference type="EMBL" id="CP030862">
    <property type="protein sequence ID" value="AXE24457.1"/>
    <property type="molecule type" value="Genomic_DNA"/>
</dbReference>
<dbReference type="OrthoDB" id="4257180at2"/>
<protein>
    <recommendedName>
        <fullName evidence="4">Peptidase inhibitor family I36 protein</fullName>
    </recommendedName>
</protein>
<evidence type="ECO:0008006" key="4">
    <source>
        <dbReference type="Google" id="ProtNLM"/>
    </source>
</evidence>
<dbReference type="SUPFAM" id="SSF49695">
    <property type="entry name" value="gamma-Crystallin-like"/>
    <property type="match status" value="1"/>
</dbReference>
<dbReference type="Pfam" id="PF03995">
    <property type="entry name" value="Inhibitor_I36"/>
    <property type="match status" value="1"/>
</dbReference>
<reference evidence="2 3" key="1">
    <citation type="submission" date="2018-01" db="EMBL/GenBank/DDBJ databases">
        <title>Draft genome Sequence of streptomyces globosus LZH-48.</title>
        <authorList>
            <person name="Ran K."/>
            <person name="Li Z."/>
            <person name="Wei S."/>
            <person name="Dong R."/>
        </authorList>
    </citation>
    <scope>NUCLEOTIDE SEQUENCE [LARGE SCALE GENOMIC DNA]</scope>
    <source>
        <strain evidence="2 3">LZH-48</strain>
    </source>
</reference>
<accession>A0A344U0N6</accession>
<dbReference type="InterPro" id="IPR011024">
    <property type="entry name" value="G_crystallin-like"/>
</dbReference>
<dbReference type="RefSeq" id="WP_114055642.1">
    <property type="nucleotide sequence ID" value="NZ_CP030862.1"/>
</dbReference>
<proteinExistence type="predicted"/>
<sequence length="130" mass="13651">MLRRAALFAATALVALLPSSPAAAAPAGSAVPAAAHVTTFEGSNCPRDSLCLYRDYEFTGGGIALRAGDAAPWLGDLRFNDLMSSWSNDSGVVCHWTSDAYGGGDAHVMHDGYRVNVLPWENDTASAVYC</sequence>
<evidence type="ECO:0000256" key="1">
    <source>
        <dbReference type="SAM" id="SignalP"/>
    </source>
</evidence>
<dbReference type="AlphaFoldDB" id="A0A344U0N6"/>